<feature type="signal peptide" evidence="1">
    <location>
        <begin position="1"/>
        <end position="17"/>
    </location>
</feature>
<organism evidence="2">
    <name type="scientific">Pelagomonas calceolata</name>
    <dbReference type="NCBI Taxonomy" id="35677"/>
    <lineage>
        <taxon>Eukaryota</taxon>
        <taxon>Sar</taxon>
        <taxon>Stramenopiles</taxon>
        <taxon>Ochrophyta</taxon>
        <taxon>Pelagophyceae</taxon>
        <taxon>Pelagomonadales</taxon>
        <taxon>Pelagomonadaceae</taxon>
        <taxon>Pelagomonas</taxon>
    </lineage>
</organism>
<dbReference type="OrthoDB" id="198967at2759"/>
<dbReference type="EMBL" id="CAKKNE010000006">
    <property type="protein sequence ID" value="CAH0379730.1"/>
    <property type="molecule type" value="Genomic_DNA"/>
</dbReference>
<reference evidence="3" key="2">
    <citation type="submission" date="2021-11" db="EMBL/GenBank/DDBJ databases">
        <authorList>
            <consortium name="Genoscope - CEA"/>
            <person name="William W."/>
        </authorList>
    </citation>
    <scope>NUCLEOTIDE SEQUENCE</scope>
</reference>
<dbReference type="EMBL" id="HBIW01025928">
    <property type="protein sequence ID" value="CAE0706924.1"/>
    <property type="molecule type" value="Transcribed_RNA"/>
</dbReference>
<sequence length="294" mass="33733">MHPRRVALLALASTAAALQAPRQPTTAQQRQPTTTRRVATLEPPTTKKPLRLKLTSPEPTNDFVKPDGTLDVIPFSAQAEYELKPRQRVIGLAYISTLCTIVASSRIPAFFRLLGLQYAAFSAFEYCFHRWCMHSTYGTWRDKIFSRWNRLHVQHHLDTNPDMTMVEGYNWKGIRFNYLTSRLSVVIGSSVSYLLVKALRLDLPFWPTPIVSWLLAMYHGVLWNKLHTDSHDLQETLTWFDGVKYVRNIPTGNRYARWLLTNHIGHHAIDGKGNYNIVFPGPDHLAGTFYQLKT</sequence>
<dbReference type="Proteomes" id="UP000789595">
    <property type="component" value="Unassembled WGS sequence"/>
</dbReference>
<name>A0A7S4A896_9STRA</name>
<evidence type="ECO:0000313" key="3">
    <source>
        <dbReference type="EMBL" id="CAH0379730.1"/>
    </source>
</evidence>
<evidence type="ECO:0000313" key="4">
    <source>
        <dbReference type="Proteomes" id="UP000789595"/>
    </source>
</evidence>
<feature type="chain" id="PRO_5036212299" description="Fatty acid hydroxylase domain-containing protein" evidence="1">
    <location>
        <begin position="18"/>
        <end position="294"/>
    </location>
</feature>
<dbReference type="AlphaFoldDB" id="A0A7S4A896"/>
<protein>
    <recommendedName>
        <fullName evidence="5">Fatty acid hydroxylase domain-containing protein</fullName>
    </recommendedName>
</protein>
<keyword evidence="1" id="KW-0732">Signal</keyword>
<gene>
    <name evidence="2" type="ORF">PCAL00307_LOCUS22375</name>
    <name evidence="3" type="ORF">PECAL_6P13640</name>
</gene>
<proteinExistence type="predicted"/>
<evidence type="ECO:0000313" key="2">
    <source>
        <dbReference type="EMBL" id="CAE0706924.1"/>
    </source>
</evidence>
<keyword evidence="4" id="KW-1185">Reference proteome</keyword>
<accession>A0A7S4A896</accession>
<evidence type="ECO:0008006" key="5">
    <source>
        <dbReference type="Google" id="ProtNLM"/>
    </source>
</evidence>
<reference evidence="2" key="1">
    <citation type="submission" date="2021-01" db="EMBL/GenBank/DDBJ databases">
        <authorList>
            <person name="Corre E."/>
            <person name="Pelletier E."/>
            <person name="Niang G."/>
            <person name="Scheremetjew M."/>
            <person name="Finn R."/>
            <person name="Kale V."/>
            <person name="Holt S."/>
            <person name="Cochrane G."/>
            <person name="Meng A."/>
            <person name="Brown T."/>
            <person name="Cohen L."/>
        </authorList>
    </citation>
    <scope>NUCLEOTIDE SEQUENCE</scope>
    <source>
        <strain evidence="2">CCMP1756</strain>
    </source>
</reference>
<evidence type="ECO:0000256" key="1">
    <source>
        <dbReference type="SAM" id="SignalP"/>
    </source>
</evidence>